<dbReference type="OrthoDB" id="5918172at2759"/>
<evidence type="ECO:0000313" key="6">
    <source>
        <dbReference type="EMBL" id="OAF69430.1"/>
    </source>
</evidence>
<evidence type="ECO:0000256" key="3">
    <source>
        <dbReference type="ARBA" id="ARBA00022786"/>
    </source>
</evidence>
<dbReference type="GO" id="GO:0008270">
    <property type="term" value="F:zinc ion binding"/>
    <property type="evidence" value="ECO:0007669"/>
    <property type="project" value="UniProtKB-KW"/>
</dbReference>
<dbReference type="PANTHER" id="PTHR15933:SF20">
    <property type="entry name" value="F-BOX DOMAIN-CONTAINING PROTEIN"/>
    <property type="match status" value="1"/>
</dbReference>
<keyword evidence="1" id="KW-0479">Metal-binding</keyword>
<dbReference type="Pfam" id="PF15965">
    <property type="entry name" value="zf-TRAF_2"/>
    <property type="match status" value="1"/>
</dbReference>
<keyword evidence="3" id="KW-0833">Ubl conjugation pathway</keyword>
<comment type="caution">
    <text evidence="6">The sequence shown here is derived from an EMBL/GenBank/DDBJ whole genome shotgun (WGS) entry which is preliminary data.</text>
</comment>
<evidence type="ECO:0000256" key="4">
    <source>
        <dbReference type="ARBA" id="ARBA00022833"/>
    </source>
</evidence>
<keyword evidence="2" id="KW-0863">Zinc-finger</keyword>
<dbReference type="EMBL" id="LWCA01000283">
    <property type="protein sequence ID" value="OAF69430.1"/>
    <property type="molecule type" value="Genomic_DNA"/>
</dbReference>
<keyword evidence="7" id="KW-1185">Reference proteome</keyword>
<reference evidence="6 7" key="1">
    <citation type="submission" date="2016-04" db="EMBL/GenBank/DDBJ databases">
        <title>The genome of Intoshia linei affirms orthonectids as highly simplified spiralians.</title>
        <authorList>
            <person name="Mikhailov K.V."/>
            <person name="Slusarev G.S."/>
            <person name="Nikitin M.A."/>
            <person name="Logacheva M.D."/>
            <person name="Penin A."/>
            <person name="Aleoshin V."/>
            <person name="Panchin Y.V."/>
        </authorList>
    </citation>
    <scope>NUCLEOTIDE SEQUENCE [LARGE SCALE GENOMIC DNA]</scope>
    <source>
        <strain evidence="6">Intl2013</strain>
        <tissue evidence="6">Whole animal</tissue>
    </source>
</reference>
<dbReference type="Proteomes" id="UP000078046">
    <property type="component" value="Unassembled WGS sequence"/>
</dbReference>
<dbReference type="SUPFAM" id="SSF49599">
    <property type="entry name" value="TRAF domain-like"/>
    <property type="match status" value="1"/>
</dbReference>
<dbReference type="InterPro" id="IPR013083">
    <property type="entry name" value="Znf_RING/FYVE/PHD"/>
</dbReference>
<organism evidence="6 7">
    <name type="scientific">Intoshia linei</name>
    <dbReference type="NCBI Taxonomy" id="1819745"/>
    <lineage>
        <taxon>Eukaryota</taxon>
        <taxon>Metazoa</taxon>
        <taxon>Spiralia</taxon>
        <taxon>Lophotrochozoa</taxon>
        <taxon>Mesozoa</taxon>
        <taxon>Orthonectida</taxon>
        <taxon>Rhopaluridae</taxon>
        <taxon>Intoshia</taxon>
    </lineage>
</organism>
<dbReference type="InterPro" id="IPR031890">
    <property type="entry name" value="Fbxo30/Fbxo40"/>
</dbReference>
<protein>
    <recommendedName>
        <fullName evidence="5">F-box domain-containing protein</fullName>
    </recommendedName>
</protein>
<dbReference type="InterPro" id="IPR001293">
    <property type="entry name" value="Znf_TRAF"/>
</dbReference>
<dbReference type="PANTHER" id="PTHR15933">
    <property type="entry name" value="PROTEIN CBG16327"/>
    <property type="match status" value="1"/>
</dbReference>
<dbReference type="AlphaFoldDB" id="A0A177B5N5"/>
<evidence type="ECO:0000256" key="2">
    <source>
        <dbReference type="ARBA" id="ARBA00022771"/>
    </source>
</evidence>
<dbReference type="SMART" id="SM00256">
    <property type="entry name" value="FBOX"/>
    <property type="match status" value="1"/>
</dbReference>
<dbReference type="InterPro" id="IPR001810">
    <property type="entry name" value="F-box_dom"/>
</dbReference>
<sequence length="829" mass="98065">MEKLTIHQEHCQNCIELNCYYTNRCPLVNCTNFCGMKYHKCKENDHHYVCIYEYTPCLNQQYGCPFKMKRLYISKHLNICPANLIVCTMEWNRRSTISMKKESNIFNKYNYNVIDNKNMLSVIYRNIKLHNTFNKFYTTHSHISENFRKKIINLNELIKNNACNKPKTKMKVTNNINIDNGDDEGIVTKNKNASYNISKLTESMQKIVAKNEIEIDLQFLKHDQSTLNQISNLKSNDINKYCDKINKYLPALPIPMEKFIKVNKGHTYNEINSWYMENIIKLMAHSSYIPWFSNRGNEFTKFYNVVPSLKPIEYRNVYEITMLDRPNPYLLSTTVHYLSKSQVKPSNICTFLCNKVYRRDEIQQHLKLYHLDMHTQADGWLIARCPMACYGCKFSLQRFKPFNEYSMVGYDEYFNMPIIKYDYPYNSIVNKSNLFLDQLDLQILTNILNKLDTISLMNLSLVSKKLNNAANYLKLERGMVTFKWIKNIFNTKVKDEITQDIEDNTSKYRRSRWTKTGYVILCLGYKKINELRKINNMKQKKFTIYTPEYGVTLCERIYKHCLINSTDKICIIGDCDFVQELAVKISSTYTIMTRMDLVEINGLQKKSTISNISLYDVPKFLKYIKNKGKYRLQYDLIIVMSIDINIKCSEKLNIKNLIHYALEYMSTDGNMLCITRPNDINTLIPTMISMFGKLSDIICDNKNYKKNMNSESIINAFNEYVLYQYGIETIPFNISKEKYYNICLNQYDHNTTLNSLENHIYNVEINRIKSTCMQYLNENQKIKITDTLLFLTIKKKNIVETQKQTIYTTRENSNITKKKKKNFVTFYYQ</sequence>
<dbReference type="InterPro" id="IPR043013">
    <property type="entry name" value="Znf_TRAF_N"/>
</dbReference>
<dbReference type="Gene3D" id="3.30.40.10">
    <property type="entry name" value="Zinc/RING finger domain, C3HC4 (zinc finger)"/>
    <property type="match status" value="1"/>
</dbReference>
<proteinExistence type="predicted"/>
<name>A0A177B5N5_9BILA</name>
<dbReference type="GO" id="GO:0061630">
    <property type="term" value="F:ubiquitin protein ligase activity"/>
    <property type="evidence" value="ECO:0007669"/>
    <property type="project" value="InterPro"/>
</dbReference>
<dbReference type="Pfam" id="PF15966">
    <property type="entry name" value="F-box_4"/>
    <property type="match status" value="1"/>
</dbReference>
<evidence type="ECO:0000256" key="1">
    <source>
        <dbReference type="ARBA" id="ARBA00022723"/>
    </source>
</evidence>
<feature type="domain" description="F-box" evidence="5">
    <location>
        <begin position="433"/>
        <end position="479"/>
    </location>
</feature>
<dbReference type="SUPFAM" id="SSF81383">
    <property type="entry name" value="F-box domain"/>
    <property type="match status" value="1"/>
</dbReference>
<accession>A0A177B5N5</accession>
<evidence type="ECO:0000313" key="7">
    <source>
        <dbReference type="Proteomes" id="UP000078046"/>
    </source>
</evidence>
<dbReference type="PROSITE" id="PS50181">
    <property type="entry name" value="FBOX"/>
    <property type="match status" value="1"/>
</dbReference>
<keyword evidence="4" id="KW-0862">Zinc</keyword>
<gene>
    <name evidence="6" type="ORF">A3Q56_02830</name>
</gene>
<dbReference type="Gene3D" id="3.30.40.150">
    <property type="entry name" value="TRAF-like zinc-finger, N-terminal subdomain"/>
    <property type="match status" value="1"/>
</dbReference>
<dbReference type="InterPro" id="IPR036047">
    <property type="entry name" value="F-box-like_dom_sf"/>
</dbReference>
<evidence type="ECO:0000259" key="5">
    <source>
        <dbReference type="PROSITE" id="PS50181"/>
    </source>
</evidence>